<sequence>MRLIVRRLVLNIAMSLDGFIARKDGSYDWIDGHGTDKYDTVLQFDNQKFFRGWAKSPGPLLRVRVNISAQWLIGRFVRVSHSKSDLINCAGVGRRTLL</sequence>
<evidence type="ECO:0000313" key="2">
    <source>
        <dbReference type="Proteomes" id="UP000075193"/>
    </source>
</evidence>
<evidence type="ECO:0000313" key="1">
    <source>
        <dbReference type="EMBL" id="CYW18896.1"/>
    </source>
</evidence>
<dbReference type="EMBL" id="FIIC01000042">
    <property type="protein sequence ID" value="CYW18896.1"/>
    <property type="molecule type" value="Genomic_DNA"/>
</dbReference>
<dbReference type="Gene3D" id="3.40.430.10">
    <property type="entry name" value="Dihydrofolate Reductase, subunit A"/>
    <property type="match status" value="1"/>
</dbReference>
<reference evidence="1 2" key="1">
    <citation type="submission" date="2016-02" db="EMBL/GenBank/DDBJ databases">
        <authorList>
            <consortium name="Pathogen Informatics"/>
        </authorList>
    </citation>
    <scope>NUCLEOTIDE SEQUENCE [LARGE SCALE GENOMIC DNA]</scope>
    <source>
        <strain evidence="1 2">LSS79</strain>
    </source>
</reference>
<protein>
    <submittedName>
        <fullName evidence="1">Dihydrofolate reductase</fullName>
    </submittedName>
</protein>
<dbReference type="Proteomes" id="UP000075193">
    <property type="component" value="Unassembled WGS sequence"/>
</dbReference>
<organism evidence="1 2">
    <name type="scientific">Streptococcus suis</name>
    <dbReference type="NCBI Taxonomy" id="1307"/>
    <lineage>
        <taxon>Bacteria</taxon>
        <taxon>Bacillati</taxon>
        <taxon>Bacillota</taxon>
        <taxon>Bacilli</taxon>
        <taxon>Lactobacillales</taxon>
        <taxon>Streptococcaceae</taxon>
        <taxon>Streptococcus</taxon>
    </lineage>
</organism>
<gene>
    <name evidence="1" type="ORF">ERS132441_02061</name>
</gene>
<accession>A0A116NSG9</accession>
<dbReference type="AlphaFoldDB" id="A0A116NSG9"/>
<dbReference type="SUPFAM" id="SSF53597">
    <property type="entry name" value="Dihydrofolate reductase-like"/>
    <property type="match status" value="1"/>
</dbReference>
<proteinExistence type="predicted"/>
<name>A0A116NSG9_STRSU</name>
<dbReference type="InterPro" id="IPR024072">
    <property type="entry name" value="DHFR-like_dom_sf"/>
</dbReference>